<protein>
    <submittedName>
        <fullName evidence="2">Alpha/beta-Hydrolases superfamily protein</fullName>
    </submittedName>
</protein>
<dbReference type="PANTHER" id="PTHR11614">
    <property type="entry name" value="PHOSPHOLIPASE-RELATED"/>
    <property type="match status" value="1"/>
</dbReference>
<dbReference type="AlphaFoldDB" id="A0A0K9PST8"/>
<dbReference type="Gene3D" id="3.40.50.1820">
    <property type="entry name" value="alpha/beta hydrolase"/>
    <property type="match status" value="1"/>
</dbReference>
<dbReference type="Proteomes" id="UP000036987">
    <property type="component" value="Unassembled WGS sequence"/>
</dbReference>
<reference evidence="3" key="1">
    <citation type="journal article" date="2016" name="Nature">
        <title>The genome of the seagrass Zostera marina reveals angiosperm adaptation to the sea.</title>
        <authorList>
            <person name="Olsen J.L."/>
            <person name="Rouze P."/>
            <person name="Verhelst B."/>
            <person name="Lin Y.-C."/>
            <person name="Bayer T."/>
            <person name="Collen J."/>
            <person name="Dattolo E."/>
            <person name="De Paoli E."/>
            <person name="Dittami S."/>
            <person name="Maumus F."/>
            <person name="Michel G."/>
            <person name="Kersting A."/>
            <person name="Lauritano C."/>
            <person name="Lohaus R."/>
            <person name="Toepel M."/>
            <person name="Tonon T."/>
            <person name="Vanneste K."/>
            <person name="Amirebrahimi M."/>
            <person name="Brakel J."/>
            <person name="Bostroem C."/>
            <person name="Chovatia M."/>
            <person name="Grimwood J."/>
            <person name="Jenkins J.W."/>
            <person name="Jueterbock A."/>
            <person name="Mraz A."/>
            <person name="Stam W.T."/>
            <person name="Tice H."/>
            <person name="Bornberg-Bauer E."/>
            <person name="Green P.J."/>
            <person name="Pearson G.A."/>
            <person name="Procaccini G."/>
            <person name="Duarte C.M."/>
            <person name="Schmutz J."/>
            <person name="Reusch T.B.H."/>
            <person name="Van de Peer Y."/>
        </authorList>
    </citation>
    <scope>NUCLEOTIDE SEQUENCE [LARGE SCALE GENOMIC DNA]</scope>
    <source>
        <strain evidence="3">cv. Finnish</strain>
    </source>
</reference>
<dbReference type="OrthoDB" id="2498029at2759"/>
<dbReference type="GO" id="GO:0016298">
    <property type="term" value="F:lipase activity"/>
    <property type="evidence" value="ECO:0000318"/>
    <property type="project" value="GO_Central"/>
</dbReference>
<dbReference type="InterPro" id="IPR051044">
    <property type="entry name" value="MAG_DAG_Lipase"/>
</dbReference>
<accession>A0A0K9PST8</accession>
<evidence type="ECO:0000313" key="3">
    <source>
        <dbReference type="Proteomes" id="UP000036987"/>
    </source>
</evidence>
<keyword evidence="2" id="KW-0378">Hydrolase</keyword>
<comment type="caution">
    <text evidence="2">The sequence shown here is derived from an EMBL/GenBank/DDBJ whole genome shotgun (WGS) entry which is preliminary data.</text>
</comment>
<dbReference type="InterPro" id="IPR029058">
    <property type="entry name" value="AB_hydrolase_fold"/>
</dbReference>
<feature type="domain" description="Serine aminopeptidase S33" evidence="1">
    <location>
        <begin position="56"/>
        <end position="243"/>
    </location>
</feature>
<sequence>MDRKVIDGAKEEMNSITSQNLDHASAQRQARQTFSIAQQNLDHLLLKGAPTGIVMEEGLHGYIPSFDGMVDQVIEQYDILKAKKEASKVPNFLLGQSMRAAVALKAHLKQPQEWDGIILVAPMCRISKGVTPPVAILKVFALMSYFLPEAKMFPISDTDNMTFRDPIKGKMSDYNVISYNDQMRLRTATELLKATSDVETQLEKVSAPLLILHGAANQITDPQASQLLYKKSCSQDKTLKLNEDILFFFITVAKYRRDGPLLLAVYPPYKEPPTTAAAAVDPAIVLVVRGTVGSSSTHNRENSEGHSEMQEFCYLINKFAGIGKKIALQKNCTNKVAFQSIQLKYVLGLIYLTHVRGHLHTMGRTVKDMCSFR</sequence>
<dbReference type="GO" id="GO:0016020">
    <property type="term" value="C:membrane"/>
    <property type="evidence" value="ECO:0000318"/>
    <property type="project" value="GO_Central"/>
</dbReference>
<evidence type="ECO:0000259" key="1">
    <source>
        <dbReference type="Pfam" id="PF12146"/>
    </source>
</evidence>
<proteinExistence type="predicted"/>
<evidence type="ECO:0000313" key="2">
    <source>
        <dbReference type="EMBL" id="KMZ71300.1"/>
    </source>
</evidence>
<dbReference type="Pfam" id="PF12146">
    <property type="entry name" value="Hydrolase_4"/>
    <property type="match status" value="1"/>
</dbReference>
<organism evidence="2 3">
    <name type="scientific">Zostera marina</name>
    <name type="common">Eelgrass</name>
    <dbReference type="NCBI Taxonomy" id="29655"/>
    <lineage>
        <taxon>Eukaryota</taxon>
        <taxon>Viridiplantae</taxon>
        <taxon>Streptophyta</taxon>
        <taxon>Embryophyta</taxon>
        <taxon>Tracheophyta</taxon>
        <taxon>Spermatophyta</taxon>
        <taxon>Magnoliopsida</taxon>
        <taxon>Liliopsida</taxon>
        <taxon>Zosteraceae</taxon>
        <taxon>Zostera</taxon>
    </lineage>
</organism>
<keyword evidence="3" id="KW-1185">Reference proteome</keyword>
<gene>
    <name evidence="2" type="ORF">ZOSMA_183G00340</name>
</gene>
<dbReference type="STRING" id="29655.A0A0K9PST8"/>
<dbReference type="InterPro" id="IPR022742">
    <property type="entry name" value="Hydrolase_4"/>
</dbReference>
<dbReference type="SUPFAM" id="SSF53474">
    <property type="entry name" value="alpha/beta-Hydrolases"/>
    <property type="match status" value="1"/>
</dbReference>
<name>A0A0K9PST8_ZOSMR</name>
<dbReference type="EMBL" id="LFYR01000680">
    <property type="protein sequence ID" value="KMZ71300.1"/>
    <property type="molecule type" value="Genomic_DNA"/>
</dbReference>